<protein>
    <recommendedName>
        <fullName evidence="4">Lipoprotein</fullName>
    </recommendedName>
</protein>
<evidence type="ECO:0000256" key="1">
    <source>
        <dbReference type="SAM" id="MobiDB-lite"/>
    </source>
</evidence>
<dbReference type="OrthoDB" id="5601042at2"/>
<comment type="caution">
    <text evidence="2">The sequence shown here is derived from an EMBL/GenBank/DDBJ whole genome shotgun (WGS) entry which is preliminary data.</text>
</comment>
<proteinExistence type="predicted"/>
<accession>A0A2P7RAU4</accession>
<evidence type="ECO:0000313" key="2">
    <source>
        <dbReference type="EMBL" id="PSJ47341.1"/>
    </source>
</evidence>
<gene>
    <name evidence="2" type="ORF">C7H85_00435</name>
</gene>
<keyword evidence="3" id="KW-1185">Reference proteome</keyword>
<organism evidence="2 3">
    <name type="scientific">Zobellella endophytica</name>
    <dbReference type="NCBI Taxonomy" id="2116700"/>
    <lineage>
        <taxon>Bacteria</taxon>
        <taxon>Pseudomonadati</taxon>
        <taxon>Pseudomonadota</taxon>
        <taxon>Gammaproteobacteria</taxon>
        <taxon>Aeromonadales</taxon>
        <taxon>Aeromonadaceae</taxon>
        <taxon>Zobellella</taxon>
    </lineage>
</organism>
<sequence length="93" mass="10285">MPKITPPLLLALIFTLGLSGCEEKGPAADIGDNIEQVVENQPEPARMENNGVRTEPDPEALEQQKQEFEKAVEEASKEADDRLNEILDNTLIE</sequence>
<dbReference type="PROSITE" id="PS51257">
    <property type="entry name" value="PROKAR_LIPOPROTEIN"/>
    <property type="match status" value="1"/>
</dbReference>
<evidence type="ECO:0008006" key="4">
    <source>
        <dbReference type="Google" id="ProtNLM"/>
    </source>
</evidence>
<dbReference type="EMBL" id="PXYG01000001">
    <property type="protein sequence ID" value="PSJ47341.1"/>
    <property type="molecule type" value="Genomic_DNA"/>
</dbReference>
<evidence type="ECO:0000313" key="3">
    <source>
        <dbReference type="Proteomes" id="UP000240243"/>
    </source>
</evidence>
<feature type="region of interest" description="Disordered" evidence="1">
    <location>
        <begin position="42"/>
        <end position="61"/>
    </location>
</feature>
<dbReference type="RefSeq" id="WP_146140392.1">
    <property type="nucleotide sequence ID" value="NZ_PXYG01000001.1"/>
</dbReference>
<name>A0A2P7RAU4_9GAMM</name>
<reference evidence="2 3" key="1">
    <citation type="submission" date="2018-03" db="EMBL/GenBank/DDBJ databases">
        <title>The draft genome of Zobellella sp. 59N8.</title>
        <authorList>
            <person name="Liu L."/>
            <person name="Li L."/>
            <person name="Zhang X."/>
            <person name="Liang L."/>
            <person name="Wang T."/>
        </authorList>
    </citation>
    <scope>NUCLEOTIDE SEQUENCE [LARGE SCALE GENOMIC DNA]</scope>
    <source>
        <strain evidence="2 3">59N8</strain>
    </source>
</reference>
<dbReference type="Proteomes" id="UP000240243">
    <property type="component" value="Unassembled WGS sequence"/>
</dbReference>
<dbReference type="AlphaFoldDB" id="A0A2P7RAU4"/>